<dbReference type="Proteomes" id="UP000663090">
    <property type="component" value="Chromosome"/>
</dbReference>
<proteinExistence type="predicted"/>
<gene>
    <name evidence="2" type="ORF">JY572_14680</name>
</gene>
<organism evidence="2 3">
    <name type="scientific">Myxococcus landrumensis</name>
    <dbReference type="NCBI Taxonomy" id="2813577"/>
    <lineage>
        <taxon>Bacteria</taxon>
        <taxon>Pseudomonadati</taxon>
        <taxon>Myxococcota</taxon>
        <taxon>Myxococcia</taxon>
        <taxon>Myxococcales</taxon>
        <taxon>Cystobacterineae</taxon>
        <taxon>Myxococcaceae</taxon>
        <taxon>Myxococcus</taxon>
    </lineage>
</organism>
<accession>A0ABX7NEX8</accession>
<feature type="compositionally biased region" description="Low complexity" evidence="1">
    <location>
        <begin position="116"/>
        <end position="128"/>
    </location>
</feature>
<sequence length="128" mass="14112">MNPSIETAILALAVSQLLVPLLNGLLSRRQVKHEQAVDQVPLLVQRVESVAADVRDIKTELRVVREHDAELRLVDQRLRALEAWQGEARPQLGQVTNHVHILMGERGARQVQRAQSSGSTGSSERSGA</sequence>
<evidence type="ECO:0000313" key="3">
    <source>
        <dbReference type="Proteomes" id="UP000663090"/>
    </source>
</evidence>
<dbReference type="EMBL" id="CP071091">
    <property type="protein sequence ID" value="QSQ17223.1"/>
    <property type="molecule type" value="Genomic_DNA"/>
</dbReference>
<evidence type="ECO:0008006" key="4">
    <source>
        <dbReference type="Google" id="ProtNLM"/>
    </source>
</evidence>
<feature type="region of interest" description="Disordered" evidence="1">
    <location>
        <begin position="106"/>
        <end position="128"/>
    </location>
</feature>
<reference evidence="2 3" key="1">
    <citation type="submission" date="2021-02" db="EMBL/GenBank/DDBJ databases">
        <title>De Novo genome assembly of isolated myxobacteria.</title>
        <authorList>
            <person name="Stevens D.C."/>
        </authorList>
    </citation>
    <scope>NUCLEOTIDE SEQUENCE [LARGE SCALE GENOMIC DNA]</scope>
    <source>
        <strain evidence="2 3">SCHIC003</strain>
    </source>
</reference>
<name>A0ABX7NEX8_9BACT</name>
<evidence type="ECO:0000256" key="1">
    <source>
        <dbReference type="SAM" id="MobiDB-lite"/>
    </source>
</evidence>
<dbReference type="RefSeq" id="WP_206718857.1">
    <property type="nucleotide sequence ID" value="NZ_CP071091.1"/>
</dbReference>
<keyword evidence="3" id="KW-1185">Reference proteome</keyword>
<evidence type="ECO:0000313" key="2">
    <source>
        <dbReference type="EMBL" id="QSQ17223.1"/>
    </source>
</evidence>
<protein>
    <recommendedName>
        <fullName evidence="4">DUF2730 family protein</fullName>
    </recommendedName>
</protein>